<feature type="compositionally biased region" description="Pro residues" evidence="1">
    <location>
        <begin position="79"/>
        <end position="99"/>
    </location>
</feature>
<feature type="region of interest" description="Disordered" evidence="1">
    <location>
        <begin position="295"/>
        <end position="358"/>
    </location>
</feature>
<dbReference type="AlphaFoldDB" id="A0A284RE92"/>
<evidence type="ECO:0000313" key="2">
    <source>
        <dbReference type="EMBL" id="SJL07048.1"/>
    </source>
</evidence>
<sequence length="718" mass="77261">MSGSSSPTLDEVPDTPTSAQKKKKKKKSKKTAKAKSEAAAKLVDEDRPPVLCISRNKHWRYISSYHLPRPLASRLPTQSPLPPPIPPPKPGKATPPPIDPGVFRSVTSIRRLIDEAAELSVRASSGLSAAELGSMRGGGSIGLGGSPWAAAQTLGINPLGNVGGNGRNVAMSAMRIHRLRALAVQKLAQAYKADEIASSVMVMQGGSVFDDVAERVLKVDPNDADAKYVHFFHEKIPSRQLAESTTTQVLDELIRAQPQRLEFYRTRGIVRCFRDEYPEATRDFTYALKESRAARKAKVGHTDRGGPSESRTKSTKKRKNGSSGKTNGQAPPSGTSTIDSSVEGPDGEPLLIHPSVLPDAPDPIEPQLLFLRGAAYLQHAVFLIEGAVLQLEGIRKAPSIDGAELRLCYLENGKYGGVEMGHPDGPLGKMGGAKARAYREALGEGRFKDQVTSLLKKSIRDHDKFLAHFDTLESPNSFFDSDGDLAKQVEYAFLLSESIRPGNHSNGSSPPFPLSDTPAMFTTYHPLLVESHFSVLICQLMLADFSGLLKRFIRTAALVDGLEGYPVFLPPRSMAQAEFIEVLERLAGGWKNGIQPHSLSRGRAKGRLTIAPPPSPAPIPVNTGSSSSTGAGSSRDDSSSSGSGSPPPCRQDADEALDCARILLAPVVNRQRERAERAAADKAAGAKKKPLQINIPLHGPRVEVILAWLGAVHLPELD</sequence>
<feature type="compositionally biased region" description="Polar residues" evidence="1">
    <location>
        <begin position="329"/>
        <end position="340"/>
    </location>
</feature>
<dbReference type="STRING" id="47428.A0A284RE92"/>
<feature type="region of interest" description="Disordered" evidence="1">
    <location>
        <begin position="594"/>
        <end position="652"/>
    </location>
</feature>
<proteinExistence type="predicted"/>
<name>A0A284RE92_ARMOS</name>
<evidence type="ECO:0000313" key="3">
    <source>
        <dbReference type="Proteomes" id="UP000219338"/>
    </source>
</evidence>
<gene>
    <name evidence="2" type="ORF">ARMOST_10391</name>
</gene>
<feature type="region of interest" description="Disordered" evidence="1">
    <location>
        <begin position="1"/>
        <end position="46"/>
    </location>
</feature>
<dbReference type="Proteomes" id="UP000219338">
    <property type="component" value="Unassembled WGS sequence"/>
</dbReference>
<reference evidence="3" key="1">
    <citation type="journal article" date="2017" name="Nat. Ecol. Evol.">
        <title>Genome expansion and lineage-specific genetic innovations in the forest pathogenic fungi Armillaria.</title>
        <authorList>
            <person name="Sipos G."/>
            <person name="Prasanna A.N."/>
            <person name="Walter M.C."/>
            <person name="O'Connor E."/>
            <person name="Balint B."/>
            <person name="Krizsan K."/>
            <person name="Kiss B."/>
            <person name="Hess J."/>
            <person name="Varga T."/>
            <person name="Slot J."/>
            <person name="Riley R."/>
            <person name="Boka B."/>
            <person name="Rigling D."/>
            <person name="Barry K."/>
            <person name="Lee J."/>
            <person name="Mihaltcheva S."/>
            <person name="LaButti K."/>
            <person name="Lipzen A."/>
            <person name="Waldron R."/>
            <person name="Moloney N.M."/>
            <person name="Sperisen C."/>
            <person name="Kredics L."/>
            <person name="Vagvoelgyi C."/>
            <person name="Patrignani A."/>
            <person name="Fitzpatrick D."/>
            <person name="Nagy I."/>
            <person name="Doyle S."/>
            <person name="Anderson J.B."/>
            <person name="Grigoriev I.V."/>
            <person name="Gueldener U."/>
            <person name="Muensterkoetter M."/>
            <person name="Nagy L.G."/>
        </authorList>
    </citation>
    <scope>NUCLEOTIDE SEQUENCE [LARGE SCALE GENOMIC DNA]</scope>
    <source>
        <strain evidence="3">C18/9</strain>
    </source>
</reference>
<dbReference type="EMBL" id="FUEG01000007">
    <property type="protein sequence ID" value="SJL07048.1"/>
    <property type="molecule type" value="Genomic_DNA"/>
</dbReference>
<organism evidence="2 3">
    <name type="scientific">Armillaria ostoyae</name>
    <name type="common">Armillaria root rot fungus</name>
    <dbReference type="NCBI Taxonomy" id="47428"/>
    <lineage>
        <taxon>Eukaryota</taxon>
        <taxon>Fungi</taxon>
        <taxon>Dikarya</taxon>
        <taxon>Basidiomycota</taxon>
        <taxon>Agaricomycotina</taxon>
        <taxon>Agaricomycetes</taxon>
        <taxon>Agaricomycetidae</taxon>
        <taxon>Agaricales</taxon>
        <taxon>Marasmiineae</taxon>
        <taxon>Physalacriaceae</taxon>
        <taxon>Armillaria</taxon>
    </lineage>
</organism>
<accession>A0A284RE92</accession>
<protein>
    <submittedName>
        <fullName evidence="2">Uncharacterized protein</fullName>
    </submittedName>
</protein>
<feature type="compositionally biased region" description="Basic and acidic residues" evidence="1">
    <location>
        <begin position="300"/>
        <end position="312"/>
    </location>
</feature>
<feature type="region of interest" description="Disordered" evidence="1">
    <location>
        <begin position="73"/>
        <end position="99"/>
    </location>
</feature>
<dbReference type="OMA" id="WLQMPIE"/>
<dbReference type="OrthoDB" id="420046at2759"/>
<feature type="compositionally biased region" description="Basic residues" evidence="1">
    <location>
        <begin position="20"/>
        <end position="33"/>
    </location>
</feature>
<feature type="compositionally biased region" description="Basic and acidic residues" evidence="1">
    <location>
        <begin position="34"/>
        <end position="46"/>
    </location>
</feature>
<feature type="compositionally biased region" description="Low complexity" evidence="1">
    <location>
        <begin position="623"/>
        <end position="644"/>
    </location>
</feature>
<evidence type="ECO:0000256" key="1">
    <source>
        <dbReference type="SAM" id="MobiDB-lite"/>
    </source>
</evidence>
<keyword evidence="3" id="KW-1185">Reference proteome</keyword>